<dbReference type="GO" id="GO:0004497">
    <property type="term" value="F:monooxygenase activity"/>
    <property type="evidence" value="ECO:0007669"/>
    <property type="project" value="UniProtKB-KW"/>
</dbReference>
<comment type="similarity">
    <text evidence="2 9">Belongs to the cytochrome P450 family.</text>
</comment>
<feature type="transmembrane region" description="Helical" evidence="10">
    <location>
        <begin position="29"/>
        <end position="47"/>
    </location>
</feature>
<dbReference type="PRINTS" id="PR00463">
    <property type="entry name" value="EP450I"/>
</dbReference>
<evidence type="ECO:0008006" key="13">
    <source>
        <dbReference type="Google" id="ProtNLM"/>
    </source>
</evidence>
<dbReference type="Proteomes" id="UP001058974">
    <property type="component" value="Chromosome 6"/>
</dbReference>
<dbReference type="Gramene" id="Psat06G0309400-T1">
    <property type="protein sequence ID" value="KAI5397132.1"/>
    <property type="gene ID" value="KIW84_063094"/>
</dbReference>
<keyword evidence="3 8" id="KW-0349">Heme</keyword>
<feature type="binding site" description="axial binding residue" evidence="8">
    <location>
        <position position="446"/>
    </location>
    <ligand>
        <name>heme</name>
        <dbReference type="ChEBI" id="CHEBI:30413"/>
    </ligand>
    <ligandPart>
        <name>Fe</name>
        <dbReference type="ChEBI" id="CHEBI:18248"/>
    </ligandPart>
</feature>
<evidence type="ECO:0000256" key="8">
    <source>
        <dbReference type="PIRSR" id="PIRSR602401-1"/>
    </source>
</evidence>
<evidence type="ECO:0000256" key="5">
    <source>
        <dbReference type="ARBA" id="ARBA00023002"/>
    </source>
</evidence>
<dbReference type="GO" id="GO:0020037">
    <property type="term" value="F:heme binding"/>
    <property type="evidence" value="ECO:0007669"/>
    <property type="project" value="InterPro"/>
</dbReference>
<gene>
    <name evidence="11" type="ORF">KIW84_063094</name>
</gene>
<dbReference type="OrthoDB" id="1470350at2759"/>
<keyword evidence="12" id="KW-1185">Reference proteome</keyword>
<keyword evidence="10" id="KW-1133">Transmembrane helix</keyword>
<organism evidence="11 12">
    <name type="scientific">Pisum sativum</name>
    <name type="common">Garden pea</name>
    <name type="synonym">Lathyrus oleraceus</name>
    <dbReference type="NCBI Taxonomy" id="3888"/>
    <lineage>
        <taxon>Eukaryota</taxon>
        <taxon>Viridiplantae</taxon>
        <taxon>Streptophyta</taxon>
        <taxon>Embryophyta</taxon>
        <taxon>Tracheophyta</taxon>
        <taxon>Spermatophyta</taxon>
        <taxon>Magnoliopsida</taxon>
        <taxon>eudicotyledons</taxon>
        <taxon>Gunneridae</taxon>
        <taxon>Pentapetalae</taxon>
        <taxon>rosids</taxon>
        <taxon>fabids</taxon>
        <taxon>Fabales</taxon>
        <taxon>Fabaceae</taxon>
        <taxon>Papilionoideae</taxon>
        <taxon>50 kb inversion clade</taxon>
        <taxon>NPAAA clade</taxon>
        <taxon>Hologalegina</taxon>
        <taxon>IRL clade</taxon>
        <taxon>Fabeae</taxon>
        <taxon>Lathyrus</taxon>
    </lineage>
</organism>
<evidence type="ECO:0000256" key="10">
    <source>
        <dbReference type="SAM" id="Phobius"/>
    </source>
</evidence>
<evidence type="ECO:0000256" key="4">
    <source>
        <dbReference type="ARBA" id="ARBA00022723"/>
    </source>
</evidence>
<dbReference type="GO" id="GO:0006629">
    <property type="term" value="P:lipid metabolic process"/>
    <property type="evidence" value="ECO:0007669"/>
    <property type="project" value="UniProtKB-ARBA"/>
</dbReference>
<evidence type="ECO:0000256" key="2">
    <source>
        <dbReference type="ARBA" id="ARBA00010617"/>
    </source>
</evidence>
<keyword evidence="7 9" id="KW-0503">Monooxygenase</keyword>
<dbReference type="SUPFAM" id="SSF48264">
    <property type="entry name" value="Cytochrome P450"/>
    <property type="match status" value="1"/>
</dbReference>
<name>A0A9D5A4D4_PEA</name>
<protein>
    <recommendedName>
        <fullName evidence="13">Cytochrome P450</fullName>
    </recommendedName>
</protein>
<dbReference type="GO" id="GO:0016705">
    <property type="term" value="F:oxidoreductase activity, acting on paired donors, with incorporation or reduction of molecular oxygen"/>
    <property type="evidence" value="ECO:0007669"/>
    <property type="project" value="InterPro"/>
</dbReference>
<dbReference type="EMBL" id="JAMSHJ010000006">
    <property type="protein sequence ID" value="KAI5397132.1"/>
    <property type="molecule type" value="Genomic_DNA"/>
</dbReference>
<comment type="caution">
    <text evidence="11">The sequence shown here is derived from an EMBL/GenBank/DDBJ whole genome shotgun (WGS) entry which is preliminary data.</text>
</comment>
<dbReference type="InterPro" id="IPR036396">
    <property type="entry name" value="Cyt_P450_sf"/>
</dbReference>
<keyword evidence="10" id="KW-0812">Transmembrane</keyword>
<dbReference type="InterPro" id="IPR017972">
    <property type="entry name" value="Cyt_P450_CS"/>
</dbReference>
<keyword evidence="4 8" id="KW-0479">Metal-binding</keyword>
<evidence type="ECO:0000256" key="3">
    <source>
        <dbReference type="ARBA" id="ARBA00022617"/>
    </source>
</evidence>
<keyword evidence="10" id="KW-0472">Membrane</keyword>
<dbReference type="AlphaFoldDB" id="A0A9D5A4D4"/>
<reference evidence="11 12" key="1">
    <citation type="journal article" date="2022" name="Nat. Genet.">
        <title>Improved pea reference genome and pan-genome highlight genomic features and evolutionary characteristics.</title>
        <authorList>
            <person name="Yang T."/>
            <person name="Liu R."/>
            <person name="Luo Y."/>
            <person name="Hu S."/>
            <person name="Wang D."/>
            <person name="Wang C."/>
            <person name="Pandey M.K."/>
            <person name="Ge S."/>
            <person name="Xu Q."/>
            <person name="Li N."/>
            <person name="Li G."/>
            <person name="Huang Y."/>
            <person name="Saxena R.K."/>
            <person name="Ji Y."/>
            <person name="Li M."/>
            <person name="Yan X."/>
            <person name="He Y."/>
            <person name="Liu Y."/>
            <person name="Wang X."/>
            <person name="Xiang C."/>
            <person name="Varshney R.K."/>
            <person name="Ding H."/>
            <person name="Gao S."/>
            <person name="Zong X."/>
        </authorList>
    </citation>
    <scope>NUCLEOTIDE SEQUENCE [LARGE SCALE GENOMIC DNA]</scope>
    <source>
        <strain evidence="11 12">cv. Zhongwan 6</strain>
    </source>
</reference>
<evidence type="ECO:0000256" key="9">
    <source>
        <dbReference type="RuleBase" id="RU000461"/>
    </source>
</evidence>
<proteinExistence type="inferred from homology"/>
<dbReference type="Pfam" id="PF00067">
    <property type="entry name" value="p450"/>
    <property type="match status" value="1"/>
</dbReference>
<evidence type="ECO:0000313" key="11">
    <source>
        <dbReference type="EMBL" id="KAI5397132.1"/>
    </source>
</evidence>
<dbReference type="GO" id="GO:0005506">
    <property type="term" value="F:iron ion binding"/>
    <property type="evidence" value="ECO:0007669"/>
    <property type="project" value="InterPro"/>
</dbReference>
<dbReference type="Gramene" id="PSAT_LOCUS26604_t1">
    <property type="protein sequence ID" value="CAL5207857.1"/>
    <property type="gene ID" value="PSAT_LOCUS26604"/>
</dbReference>
<dbReference type="PRINTS" id="PR00385">
    <property type="entry name" value="P450"/>
</dbReference>
<evidence type="ECO:0000256" key="1">
    <source>
        <dbReference type="ARBA" id="ARBA00001971"/>
    </source>
</evidence>
<dbReference type="InterPro" id="IPR001128">
    <property type="entry name" value="Cyt_P450"/>
</dbReference>
<keyword evidence="6 8" id="KW-0408">Iron</keyword>
<evidence type="ECO:0000256" key="7">
    <source>
        <dbReference type="ARBA" id="ARBA00023033"/>
    </source>
</evidence>
<dbReference type="Gramene" id="Psat0s943g0040.1">
    <property type="protein sequence ID" value="Psat0s943g0040.1.cds1"/>
    <property type="gene ID" value="Psat0s943g0040"/>
</dbReference>
<evidence type="ECO:0000313" key="12">
    <source>
        <dbReference type="Proteomes" id="UP001058974"/>
    </source>
</evidence>
<dbReference type="CDD" id="cd11064">
    <property type="entry name" value="CYP86A"/>
    <property type="match status" value="1"/>
</dbReference>
<feature type="transmembrane region" description="Helical" evidence="10">
    <location>
        <begin position="6"/>
        <end position="22"/>
    </location>
</feature>
<accession>A0A9D5A4D4</accession>
<dbReference type="PROSITE" id="PS00086">
    <property type="entry name" value="CYTOCHROME_P450"/>
    <property type="match status" value="1"/>
</dbReference>
<dbReference type="Gene3D" id="1.10.630.10">
    <property type="entry name" value="Cytochrome P450"/>
    <property type="match status" value="1"/>
</dbReference>
<evidence type="ECO:0000256" key="6">
    <source>
        <dbReference type="ARBA" id="ARBA00023004"/>
    </source>
</evidence>
<sequence>MNLYQFILLFLSIFFIIVYNIWRRTKNVVALNWPIIGMLPSLLLNLSNFHDFITLGSKHYGTTFHFKGPWLTNMANIIITCDPMNVNHITSKNFSNYGKGSDFLEIFDAFGVGIFNLDSNEWKQERALLHSLLKRKSFESFHQNNIQKKLESCLLPLLDLSCKGVQVLDLQDIFERFSFDIACTFLFGFDPNSLPYNFNEFSDVAYVKALAVLDDTHLSRHLIPKCIWKVQKWLQIGQERKRKVARENLHQFLYKCITYSKGLDEYHPCLLKELMKRGMGNDERVEKHYLRDTALNLLLAGDGTISSGLSWFFWLVSTHPIVEAKIIQEIKDNYLAQEENSITNLSMEDIDKLVYLHGAICEALRLYPPVPFEHKCAVKSDVLPSGHHVSANTKLIYFFYAMGRMEEIWGEDCLEFKPERWISENGQNIHVPSYKFIAFNAGPRSCIGKGISLIQMKMVATSILWKFHIHAVESQRVTPKISIVLRMEHGLKVKVSKRCI</sequence>
<dbReference type="PANTHER" id="PTHR24296">
    <property type="entry name" value="CYTOCHROME P450"/>
    <property type="match status" value="1"/>
</dbReference>
<keyword evidence="5 9" id="KW-0560">Oxidoreductase</keyword>
<dbReference type="InterPro" id="IPR002401">
    <property type="entry name" value="Cyt_P450_E_grp-I"/>
</dbReference>
<comment type="cofactor">
    <cofactor evidence="1 8">
        <name>heme</name>
        <dbReference type="ChEBI" id="CHEBI:30413"/>
    </cofactor>
</comment>